<comment type="catalytic activity">
    <reaction evidence="7">
        <text>a peptidoglycan chain = a peptidoglycan chain with N-acetyl-1,6-anhydromuramyl-[peptide] at the reducing end + a peptidoglycan chain with N-acetylglucosamine at the non-reducing end.</text>
        <dbReference type="EC" id="4.2.2.29"/>
    </reaction>
</comment>
<dbReference type="PANTHER" id="PTHR30518">
    <property type="entry name" value="ENDOLYTIC MUREIN TRANSGLYCOSYLASE"/>
    <property type="match status" value="1"/>
</dbReference>
<keyword evidence="6 7" id="KW-0961">Cell wall biogenesis/degradation</keyword>
<feature type="region of interest" description="Disordered" evidence="8">
    <location>
        <begin position="1"/>
        <end position="164"/>
    </location>
</feature>
<feature type="compositionally biased region" description="Basic residues" evidence="8">
    <location>
        <begin position="17"/>
        <end position="26"/>
    </location>
</feature>
<dbReference type="Proteomes" id="UP000051655">
    <property type="component" value="Unassembled WGS sequence"/>
</dbReference>
<dbReference type="Pfam" id="PF02618">
    <property type="entry name" value="YceG"/>
    <property type="match status" value="1"/>
</dbReference>
<feature type="site" description="Important for catalytic activity" evidence="7">
    <location>
        <position position="404"/>
    </location>
</feature>
<feature type="compositionally biased region" description="Basic and acidic residues" evidence="8">
    <location>
        <begin position="1"/>
        <end position="16"/>
    </location>
</feature>
<dbReference type="RefSeq" id="WP_057756065.1">
    <property type="nucleotide sequence ID" value="NZ_JQBP01000006.1"/>
</dbReference>
<comment type="subcellular location">
    <subcellularLocation>
        <location evidence="7">Cell membrane</location>
        <topology evidence="7">Single-pass membrane protein</topology>
    </subcellularLocation>
</comment>
<dbReference type="EMBL" id="JQBP01000006">
    <property type="protein sequence ID" value="KRN74728.1"/>
    <property type="molecule type" value="Genomic_DNA"/>
</dbReference>
<keyword evidence="10" id="KW-1185">Reference proteome</keyword>
<comment type="similarity">
    <text evidence="7">Belongs to the transglycosylase MltG family.</text>
</comment>
<dbReference type="GO" id="GO:0009252">
    <property type="term" value="P:peptidoglycan biosynthetic process"/>
    <property type="evidence" value="ECO:0007669"/>
    <property type="project" value="UniProtKB-UniRule"/>
</dbReference>
<dbReference type="EC" id="4.2.2.29" evidence="7"/>
<evidence type="ECO:0000313" key="9">
    <source>
        <dbReference type="EMBL" id="KRN74728.1"/>
    </source>
</evidence>
<dbReference type="GO" id="GO:0071555">
    <property type="term" value="P:cell wall organization"/>
    <property type="evidence" value="ECO:0007669"/>
    <property type="project" value="UniProtKB-KW"/>
</dbReference>
<reference evidence="9 10" key="1">
    <citation type="journal article" date="2015" name="Genome Announc.">
        <title>Expanding the biotechnology potential of lactobacilli through comparative genomics of 213 strains and associated genera.</title>
        <authorList>
            <person name="Sun Z."/>
            <person name="Harris H.M."/>
            <person name="McCann A."/>
            <person name="Guo C."/>
            <person name="Argimon S."/>
            <person name="Zhang W."/>
            <person name="Yang X."/>
            <person name="Jeffery I.B."/>
            <person name="Cooney J.C."/>
            <person name="Kagawa T.F."/>
            <person name="Liu W."/>
            <person name="Song Y."/>
            <person name="Salvetti E."/>
            <person name="Wrobel A."/>
            <person name="Rasinkangas P."/>
            <person name="Parkhill J."/>
            <person name="Rea M.C."/>
            <person name="O'Sullivan O."/>
            <person name="Ritari J."/>
            <person name="Douillard F.P."/>
            <person name="Paul Ross R."/>
            <person name="Yang R."/>
            <person name="Briner A.E."/>
            <person name="Felis G.E."/>
            <person name="de Vos W.M."/>
            <person name="Barrangou R."/>
            <person name="Klaenhammer T.R."/>
            <person name="Caufield P.W."/>
            <person name="Cui Y."/>
            <person name="Zhang H."/>
            <person name="O'Toole P.W."/>
        </authorList>
    </citation>
    <scope>NUCLEOTIDE SEQUENCE [LARGE SCALE GENOMIC DNA]</scope>
    <source>
        <strain evidence="9 10">DSM 20593</strain>
    </source>
</reference>
<evidence type="ECO:0000256" key="1">
    <source>
        <dbReference type="ARBA" id="ARBA00022475"/>
    </source>
</evidence>
<evidence type="ECO:0000313" key="10">
    <source>
        <dbReference type="Proteomes" id="UP000051655"/>
    </source>
</evidence>
<comment type="function">
    <text evidence="7">Functions as a peptidoglycan terminase that cleaves nascent peptidoglycan strands endolytically to terminate their elongation.</text>
</comment>
<evidence type="ECO:0000256" key="4">
    <source>
        <dbReference type="ARBA" id="ARBA00023136"/>
    </source>
</evidence>
<accession>A0A0R2JBQ3</accession>
<evidence type="ECO:0000256" key="7">
    <source>
        <dbReference type="HAMAP-Rule" id="MF_02065"/>
    </source>
</evidence>
<evidence type="ECO:0000256" key="5">
    <source>
        <dbReference type="ARBA" id="ARBA00023239"/>
    </source>
</evidence>
<dbReference type="Gene3D" id="3.30.1490.480">
    <property type="entry name" value="Endolytic murein transglycosylase"/>
    <property type="match status" value="1"/>
</dbReference>
<keyword evidence="5 7" id="KW-0456">Lyase</keyword>
<dbReference type="STRING" id="1616.IV73_GL001135"/>
<name>A0A0R2JBQ3_9LACO</name>
<protein>
    <recommendedName>
        <fullName evidence="7">Endolytic murein transglycosylase</fullName>
        <ecNumber evidence="7">4.2.2.29</ecNumber>
    </recommendedName>
    <alternativeName>
        <fullName evidence="7">Peptidoglycan lytic transglycosylase</fullName>
    </alternativeName>
    <alternativeName>
        <fullName evidence="7">Peptidoglycan polymerization terminase</fullName>
    </alternativeName>
</protein>
<gene>
    <name evidence="7" type="primary">mltG</name>
    <name evidence="9" type="ORF">IV73_GL001135</name>
</gene>
<dbReference type="HAMAP" id="MF_02065">
    <property type="entry name" value="MltG"/>
    <property type="match status" value="1"/>
</dbReference>
<dbReference type="GO" id="GO:0008932">
    <property type="term" value="F:lytic endotransglycosylase activity"/>
    <property type="evidence" value="ECO:0007669"/>
    <property type="project" value="UniProtKB-UniRule"/>
</dbReference>
<sequence>MPFEPRNTRYEKEKPRLFGRKKKKSRQPQPNREAQQAAKAVETENAGPQRATPVRDVANESNTTPQPVKQHKDKEAQNANVPQNHPHEDKSVDAIQPKQPVVEARLQPKGNQDSKAKTGQLSRSNRNTSAKAGTVETPRRRENPQGKIPRKAPQQTRGEGKKQTKLTLPKNWLLILIGILLIGGVSYGVYSYQRNNNYTAVAPKNKKNVEIYVPQGTSLQQIGDNLADKKLVHSSQAFTHYVRAHNATNILAGYYELNASMDMATLVESLLAGGSDTPLYPTTVLTMTEGETIDSFANKVGKVKQFSKKEFLAKVNDSKFVNQLARQYPQLLKSDQDAKDMRYRLEGYLYPATYNYENYKSVDELITAMVAKTNAEMLPYYQAINDTDMSVHQVLTVASLVQAEGVGDTDMRKIAGVFLNRLDIDMPIQSDVAVKYALHTNKVNLSVDDTMVDSPYNLYRNAGYGPGPFNNPSIQAIKAVLNPLDRDQKYLYFVANLKTGAITYTTNQSDHDAAVAKVDATNQSMQNEK</sequence>
<dbReference type="PATRIC" id="fig|1616.3.peg.1166"/>
<evidence type="ECO:0000256" key="3">
    <source>
        <dbReference type="ARBA" id="ARBA00022989"/>
    </source>
</evidence>
<dbReference type="PANTHER" id="PTHR30518:SF2">
    <property type="entry name" value="ENDOLYTIC MUREIN TRANSGLYCOSYLASE"/>
    <property type="match status" value="1"/>
</dbReference>
<proteinExistence type="inferred from homology"/>
<evidence type="ECO:0000256" key="8">
    <source>
        <dbReference type="SAM" id="MobiDB-lite"/>
    </source>
</evidence>
<keyword evidence="2 7" id="KW-0812">Transmembrane</keyword>
<evidence type="ECO:0000256" key="2">
    <source>
        <dbReference type="ARBA" id="ARBA00022692"/>
    </source>
</evidence>
<dbReference type="NCBIfam" id="TIGR00247">
    <property type="entry name" value="endolytic transglycosylase MltG"/>
    <property type="match status" value="1"/>
</dbReference>
<feature type="transmembrane region" description="Helical" evidence="7">
    <location>
        <begin position="171"/>
        <end position="190"/>
    </location>
</feature>
<evidence type="ECO:0000256" key="6">
    <source>
        <dbReference type="ARBA" id="ARBA00023316"/>
    </source>
</evidence>
<dbReference type="InterPro" id="IPR003770">
    <property type="entry name" value="MLTG-like"/>
</dbReference>
<organism evidence="9 10">
    <name type="scientific">Weissella kandleri</name>
    <dbReference type="NCBI Taxonomy" id="1616"/>
    <lineage>
        <taxon>Bacteria</taxon>
        <taxon>Bacillati</taxon>
        <taxon>Bacillota</taxon>
        <taxon>Bacilli</taxon>
        <taxon>Lactobacillales</taxon>
        <taxon>Lactobacillaceae</taxon>
        <taxon>Weissella</taxon>
    </lineage>
</organism>
<comment type="caution">
    <text evidence="9">The sequence shown here is derived from an EMBL/GenBank/DDBJ whole genome shotgun (WGS) entry which is preliminary data.</text>
</comment>
<feature type="compositionally biased region" description="Polar residues" evidence="8">
    <location>
        <begin position="109"/>
        <end position="131"/>
    </location>
</feature>
<dbReference type="OrthoDB" id="9814591at2"/>
<keyword evidence="1 7" id="KW-1003">Cell membrane</keyword>
<keyword evidence="3 7" id="KW-1133">Transmembrane helix</keyword>
<dbReference type="GO" id="GO:0005886">
    <property type="term" value="C:plasma membrane"/>
    <property type="evidence" value="ECO:0007669"/>
    <property type="project" value="UniProtKB-SubCell"/>
</dbReference>
<keyword evidence="4 7" id="KW-0472">Membrane</keyword>
<dbReference type="AlphaFoldDB" id="A0A0R2JBQ3"/>